<dbReference type="InterPro" id="IPR012338">
    <property type="entry name" value="Beta-lactam/transpept-like"/>
</dbReference>
<keyword evidence="2" id="KW-0121">Carboxypeptidase</keyword>
<reference evidence="3" key="2">
    <citation type="submission" date="2015-05" db="EMBL/GenBank/DDBJ databases">
        <title>Complete genome sequence of Corynebacterium mustelae DSM 45274, isolated from various tissues of a male ferret with lethal sepsis.</title>
        <authorList>
            <person name="Ruckert C."/>
            <person name="Albersmeier A."/>
            <person name="Winkler A."/>
            <person name="Tauch A."/>
        </authorList>
    </citation>
    <scope>NUCLEOTIDE SEQUENCE [LARGE SCALE GENOMIC DNA]</scope>
    <source>
        <strain evidence="3">DSM 45274</strain>
    </source>
</reference>
<dbReference type="PANTHER" id="PTHR46825:SF9">
    <property type="entry name" value="BETA-LACTAMASE-RELATED DOMAIN-CONTAINING PROTEIN"/>
    <property type="match status" value="1"/>
</dbReference>
<dbReference type="PATRIC" id="fig|571915.4.peg.968"/>
<organism evidence="2 3">
    <name type="scientific">Corynebacterium mustelae</name>
    <dbReference type="NCBI Taxonomy" id="571915"/>
    <lineage>
        <taxon>Bacteria</taxon>
        <taxon>Bacillati</taxon>
        <taxon>Actinomycetota</taxon>
        <taxon>Actinomycetes</taxon>
        <taxon>Mycobacteriales</taxon>
        <taxon>Corynebacteriaceae</taxon>
        <taxon>Corynebacterium</taxon>
    </lineage>
</organism>
<protein>
    <submittedName>
        <fullName evidence="2">Penicillin-binding protein, beta-lactamase class C</fullName>
        <ecNumber evidence="2">3.4.16.4</ecNumber>
    </submittedName>
</protein>
<proteinExistence type="predicted"/>
<reference evidence="2 3" key="1">
    <citation type="journal article" date="2015" name="Genome Announc.">
        <title>Complete Genome Sequence of the Type Strain Corynebacterium mustelae DSM 45274, Isolated from Various Tissues of a Male Ferret with Lethal Sepsis.</title>
        <authorList>
            <person name="Ruckert C."/>
            <person name="Eimer J."/>
            <person name="Winkler A."/>
            <person name="Tauch A."/>
        </authorList>
    </citation>
    <scope>NUCLEOTIDE SEQUENCE [LARGE SCALE GENOMIC DNA]</scope>
    <source>
        <strain evidence="2 3">DSM 45274</strain>
    </source>
</reference>
<dbReference type="AlphaFoldDB" id="A0A0G3GVR3"/>
<dbReference type="InterPro" id="IPR050491">
    <property type="entry name" value="AmpC-like"/>
</dbReference>
<evidence type="ECO:0000313" key="3">
    <source>
        <dbReference type="Proteomes" id="UP000035199"/>
    </source>
</evidence>
<evidence type="ECO:0000259" key="1">
    <source>
        <dbReference type="Pfam" id="PF00144"/>
    </source>
</evidence>
<feature type="domain" description="Beta-lactamase-related" evidence="1">
    <location>
        <begin position="41"/>
        <end position="320"/>
    </location>
</feature>
<gene>
    <name evidence="2" type="ORF">CMUST_04570</name>
</gene>
<sequence>MGRMGFTNALTVHLDKQSRKWQPQVAVRAPHLGIDFRYGPEDLPFHSASVGKLITAALIMQLVEKRELACGTPVVELLGEELLQGLFAHGQLENATLEHLLTHTSGINDYFTGRSKGPSVLKKALRDLDRRWTPLDLVAHTRNYQKPVGGPGQRFFYSDTGFVLLGLVLESVLGAEYQELVHDRIFQPLAMNRSFMPLLSKPASGTDEIAPLYVGKTRVDGTNALSIDWSGGGIAATVEDYLTLIHALRSGNLLGKETWEWMAKSRHKFRSGMYYGAGTMNVKFSGFAPWLRGWPRPVGHQGITSTHLLYDPVHDAEIVINFGSSKAIRASFATLIEIVGLLRKS</sequence>
<dbReference type="SUPFAM" id="SSF56601">
    <property type="entry name" value="beta-lactamase/transpeptidase-like"/>
    <property type="match status" value="1"/>
</dbReference>
<keyword evidence="2" id="KW-0645">Protease</keyword>
<dbReference type="EC" id="3.4.16.4" evidence="2"/>
<keyword evidence="3" id="KW-1185">Reference proteome</keyword>
<dbReference type="Gene3D" id="3.40.710.10">
    <property type="entry name" value="DD-peptidase/beta-lactamase superfamily"/>
    <property type="match status" value="1"/>
</dbReference>
<name>A0A0G3GVR3_9CORY</name>
<dbReference type="EMBL" id="CP011542">
    <property type="protein sequence ID" value="AKK05256.1"/>
    <property type="molecule type" value="Genomic_DNA"/>
</dbReference>
<dbReference type="InterPro" id="IPR001466">
    <property type="entry name" value="Beta-lactam-related"/>
</dbReference>
<dbReference type="KEGG" id="cmv:CMUST_04570"/>
<keyword evidence="2" id="KW-0378">Hydrolase</keyword>
<evidence type="ECO:0000313" key="2">
    <source>
        <dbReference type="EMBL" id="AKK05256.1"/>
    </source>
</evidence>
<dbReference type="GO" id="GO:0009002">
    <property type="term" value="F:serine-type D-Ala-D-Ala carboxypeptidase activity"/>
    <property type="evidence" value="ECO:0007669"/>
    <property type="project" value="UniProtKB-EC"/>
</dbReference>
<dbReference type="STRING" id="571915.CMUST_04570"/>
<dbReference type="Proteomes" id="UP000035199">
    <property type="component" value="Chromosome"/>
</dbReference>
<dbReference type="PANTHER" id="PTHR46825">
    <property type="entry name" value="D-ALANYL-D-ALANINE-CARBOXYPEPTIDASE/ENDOPEPTIDASE AMPH"/>
    <property type="match status" value="1"/>
</dbReference>
<accession>A0A0G3GVR3</accession>
<dbReference type="Pfam" id="PF00144">
    <property type="entry name" value="Beta-lactamase"/>
    <property type="match status" value="1"/>
</dbReference>